<evidence type="ECO:0000256" key="5">
    <source>
        <dbReference type="ARBA" id="ARBA00038359"/>
    </source>
</evidence>
<accession>A0AAJ0FFV5</accession>
<dbReference type="Proteomes" id="UP001239445">
    <property type="component" value="Unassembled WGS sequence"/>
</dbReference>
<evidence type="ECO:0000256" key="7">
    <source>
        <dbReference type="SAM" id="Phobius"/>
    </source>
</evidence>
<evidence type="ECO:0000256" key="3">
    <source>
        <dbReference type="ARBA" id="ARBA00022989"/>
    </source>
</evidence>
<sequence length="342" mass="37774">MHLLARAPNQNGLLAVLAGRAEDSEGFETGSRSGSIVACAILTWVICGLAVSARFYARGKIQNVLGKEDWCVLVAYLMSLGFTVATVSECIYGMGSHTATVTPENLSKTIRAIWVGALFYQLSLAFSKISILLLYTRLFRFHGARIAAWILIGIVVVYNIWCFCMAMVLCVPLQAYWDRTVKGATCRDGTAYMWALIGLHIGTDFLIFFIPIPVVWSMMALSRRQKVGLMLVFAMGFFVCIISVLRIVWIKQSYGATDMLWDYVYITYWNCVEVNGAIVLPCLVVLKPLLRKLWPNLFSADHNELHDAAGSDRIPCERMGSVGTEGTAGTAGQSALGEPDRL</sequence>
<feature type="transmembrane region" description="Helical" evidence="7">
    <location>
        <begin position="191"/>
        <end position="216"/>
    </location>
</feature>
<keyword evidence="4 7" id="KW-0472">Membrane</keyword>
<evidence type="ECO:0000313" key="10">
    <source>
        <dbReference type="Proteomes" id="UP001239445"/>
    </source>
</evidence>
<feature type="transmembrane region" description="Helical" evidence="7">
    <location>
        <begin position="263"/>
        <end position="286"/>
    </location>
</feature>
<feature type="transmembrane region" description="Helical" evidence="7">
    <location>
        <begin position="69"/>
        <end position="94"/>
    </location>
</feature>
<keyword evidence="3 7" id="KW-1133">Transmembrane helix</keyword>
<dbReference type="InterPro" id="IPR052337">
    <property type="entry name" value="SAT4-like"/>
</dbReference>
<reference evidence="9" key="1">
    <citation type="submission" date="2023-06" db="EMBL/GenBank/DDBJ databases">
        <title>Genome-scale phylogeny and comparative genomics of the fungal order Sordariales.</title>
        <authorList>
            <consortium name="Lawrence Berkeley National Laboratory"/>
            <person name="Hensen N."/>
            <person name="Bonometti L."/>
            <person name="Westerberg I."/>
            <person name="Brannstrom I.O."/>
            <person name="Guillou S."/>
            <person name="Cros-Aarteil S."/>
            <person name="Calhoun S."/>
            <person name="Haridas S."/>
            <person name="Kuo A."/>
            <person name="Mondo S."/>
            <person name="Pangilinan J."/>
            <person name="Riley R."/>
            <person name="Labutti K."/>
            <person name="Andreopoulos B."/>
            <person name="Lipzen A."/>
            <person name="Chen C."/>
            <person name="Yanf M."/>
            <person name="Daum C."/>
            <person name="Ng V."/>
            <person name="Clum A."/>
            <person name="Steindorff A."/>
            <person name="Ohm R."/>
            <person name="Martin F."/>
            <person name="Silar P."/>
            <person name="Natvig D."/>
            <person name="Lalanne C."/>
            <person name="Gautier V."/>
            <person name="Ament-Velasquez S.L."/>
            <person name="Kruys A."/>
            <person name="Hutchinson M.I."/>
            <person name="Powell A.J."/>
            <person name="Barry K."/>
            <person name="Miller A.N."/>
            <person name="Grigoriev I.V."/>
            <person name="Debuchy R."/>
            <person name="Gladieux P."/>
            <person name="Thoren M.H."/>
            <person name="Johannesson H."/>
        </authorList>
    </citation>
    <scope>NUCLEOTIDE SEQUENCE</scope>
    <source>
        <strain evidence="9">PSN4</strain>
    </source>
</reference>
<feature type="transmembrane region" description="Helical" evidence="7">
    <location>
        <begin position="228"/>
        <end position="251"/>
    </location>
</feature>
<dbReference type="InterPro" id="IPR049326">
    <property type="entry name" value="Rhodopsin_dom_fungi"/>
</dbReference>
<dbReference type="AlphaFoldDB" id="A0AAJ0FFV5"/>
<dbReference type="PANTHER" id="PTHR33048">
    <property type="entry name" value="PTH11-LIKE INTEGRAL MEMBRANE PROTEIN (AFU_ORTHOLOGUE AFUA_5G11245)"/>
    <property type="match status" value="1"/>
</dbReference>
<dbReference type="PANTHER" id="PTHR33048:SF47">
    <property type="entry name" value="INTEGRAL MEMBRANE PROTEIN-RELATED"/>
    <property type="match status" value="1"/>
</dbReference>
<dbReference type="GO" id="GO:0016020">
    <property type="term" value="C:membrane"/>
    <property type="evidence" value="ECO:0007669"/>
    <property type="project" value="UniProtKB-SubCell"/>
</dbReference>
<gene>
    <name evidence="9" type="ORF">QBC47DRAFT_3618</name>
</gene>
<evidence type="ECO:0000256" key="1">
    <source>
        <dbReference type="ARBA" id="ARBA00004141"/>
    </source>
</evidence>
<evidence type="ECO:0000256" key="6">
    <source>
        <dbReference type="SAM" id="MobiDB-lite"/>
    </source>
</evidence>
<comment type="similarity">
    <text evidence="5">Belongs to the SAT4 family.</text>
</comment>
<feature type="domain" description="Rhodopsin" evidence="8">
    <location>
        <begin position="53"/>
        <end position="292"/>
    </location>
</feature>
<dbReference type="EMBL" id="MU839827">
    <property type="protein sequence ID" value="KAK1760319.1"/>
    <property type="molecule type" value="Genomic_DNA"/>
</dbReference>
<comment type="subcellular location">
    <subcellularLocation>
        <location evidence="1">Membrane</location>
        <topology evidence="1">Multi-pass membrane protein</topology>
    </subcellularLocation>
</comment>
<organism evidence="9 10">
    <name type="scientific">Echria macrotheca</name>
    <dbReference type="NCBI Taxonomy" id="438768"/>
    <lineage>
        <taxon>Eukaryota</taxon>
        <taxon>Fungi</taxon>
        <taxon>Dikarya</taxon>
        <taxon>Ascomycota</taxon>
        <taxon>Pezizomycotina</taxon>
        <taxon>Sordariomycetes</taxon>
        <taxon>Sordariomycetidae</taxon>
        <taxon>Sordariales</taxon>
        <taxon>Schizotheciaceae</taxon>
        <taxon>Echria</taxon>
    </lineage>
</organism>
<evidence type="ECO:0000256" key="2">
    <source>
        <dbReference type="ARBA" id="ARBA00022692"/>
    </source>
</evidence>
<evidence type="ECO:0000256" key="4">
    <source>
        <dbReference type="ARBA" id="ARBA00023136"/>
    </source>
</evidence>
<feature type="transmembrane region" description="Helical" evidence="7">
    <location>
        <begin position="147"/>
        <end position="171"/>
    </location>
</feature>
<comment type="caution">
    <text evidence="9">The sequence shown here is derived from an EMBL/GenBank/DDBJ whole genome shotgun (WGS) entry which is preliminary data.</text>
</comment>
<protein>
    <recommendedName>
        <fullName evidence="8">Rhodopsin domain-containing protein</fullName>
    </recommendedName>
</protein>
<feature type="transmembrane region" description="Helical" evidence="7">
    <location>
        <begin position="35"/>
        <end position="57"/>
    </location>
</feature>
<evidence type="ECO:0000259" key="8">
    <source>
        <dbReference type="Pfam" id="PF20684"/>
    </source>
</evidence>
<feature type="transmembrane region" description="Helical" evidence="7">
    <location>
        <begin position="114"/>
        <end position="135"/>
    </location>
</feature>
<evidence type="ECO:0000313" key="9">
    <source>
        <dbReference type="EMBL" id="KAK1760319.1"/>
    </source>
</evidence>
<dbReference type="Pfam" id="PF20684">
    <property type="entry name" value="Fung_rhodopsin"/>
    <property type="match status" value="1"/>
</dbReference>
<name>A0AAJ0FFV5_9PEZI</name>
<proteinExistence type="inferred from homology"/>
<keyword evidence="2 7" id="KW-0812">Transmembrane</keyword>
<feature type="region of interest" description="Disordered" evidence="6">
    <location>
        <begin position="323"/>
        <end position="342"/>
    </location>
</feature>
<keyword evidence="10" id="KW-1185">Reference proteome</keyword>